<accession>C3YX29</accession>
<dbReference type="SUPFAM" id="SSF57850">
    <property type="entry name" value="RING/U-box"/>
    <property type="match status" value="1"/>
</dbReference>
<gene>
    <name evidence="9" type="ORF">BRAFLDRAFT_104269</name>
</gene>
<evidence type="ECO:0000256" key="6">
    <source>
        <dbReference type="SAM" id="MobiDB-lite"/>
    </source>
</evidence>
<dbReference type="InParanoid" id="C3YX29"/>
<evidence type="ECO:0000256" key="3">
    <source>
        <dbReference type="ARBA" id="ARBA00022833"/>
    </source>
</evidence>
<feature type="domain" description="B box-type" evidence="8">
    <location>
        <begin position="102"/>
        <end position="149"/>
    </location>
</feature>
<dbReference type="Gene3D" id="3.30.40.10">
    <property type="entry name" value="Zinc/RING finger domain, C3HC4 (zinc finger)"/>
    <property type="match status" value="1"/>
</dbReference>
<dbReference type="InterPro" id="IPR017907">
    <property type="entry name" value="Znf_RING_CS"/>
</dbReference>
<dbReference type="InterPro" id="IPR001841">
    <property type="entry name" value="Znf_RING"/>
</dbReference>
<sequence length="637" mass="66493">MATGGTSALLSQISDDFLECQICLESYRRPKVLSCLHTFCQECLEQLHKRQGDAQHLECPTCRTKTELPGSGVTALKDNFFVESLADAVKLHETVKETEGESSRVVCGLCESGQEAKSYCVDCKEFMCEGCINIHGRRAALKRHPLVTIDEVRSGEGLRAKSRAQPCKLHADEALKFYCETCKEAVCRDCIMVEHKDHSYNHLAKAAAGMKEELAAVLEKADKRLTELKGKQQEIVSKKSLLKVNVTQVEDSINKAADEARKRLLDQVNAEQKALLQQVQDNENKTEKEFCTVEDTVETAIVSLANISDFGRNVINHGTDLEIISVNADVQSRLQSLLPEVSPDGMLLPEGESWVRFVANGAKTDDLALVGEVPDDFRATFTTLGATGRLGPTGLRRRYSGQGHEGLVTLKDGIQLFTVKYTGTYEIEAAGEVLKILVGQEGVHVVRGNGVGGGGGTFVTRQDNTPLIIAGGGGGGSGLSERKATSDGSKEISGNPSSGGKEGGAYGAGAMQGGSGRVGGGGGGLLTDGARSENKFGCKDGSNGGEGGRAFVNGGVGGRGSINNADGGFGGGGGGFGGMFFRGGGGGGGGGYSGGGRGDDEYNQCGGGGGSFNMGGEPSGESGANDGSGYVVMTLTG</sequence>
<keyword evidence="3" id="KW-0862">Zinc</keyword>
<dbReference type="Gene3D" id="3.30.160.60">
    <property type="entry name" value="Classic Zinc Finger"/>
    <property type="match status" value="1"/>
</dbReference>
<proteinExistence type="predicted"/>
<dbReference type="PANTHER" id="PTHR25462">
    <property type="entry name" value="BONUS, ISOFORM C-RELATED"/>
    <property type="match status" value="1"/>
</dbReference>
<feature type="region of interest" description="Disordered" evidence="6">
    <location>
        <begin position="469"/>
        <end position="512"/>
    </location>
</feature>
<evidence type="ECO:0000256" key="4">
    <source>
        <dbReference type="PROSITE-ProRule" id="PRU00024"/>
    </source>
</evidence>
<feature type="region of interest" description="Disordered" evidence="6">
    <location>
        <begin position="608"/>
        <end position="629"/>
    </location>
</feature>
<dbReference type="InterPro" id="IPR013083">
    <property type="entry name" value="Znf_RING/FYVE/PHD"/>
</dbReference>
<keyword evidence="1" id="KW-0479">Metal-binding</keyword>
<feature type="coiled-coil region" evidence="5">
    <location>
        <begin position="211"/>
        <end position="289"/>
    </location>
</feature>
<dbReference type="SMART" id="SM00184">
    <property type="entry name" value="RING"/>
    <property type="match status" value="1"/>
</dbReference>
<dbReference type="FunFam" id="3.30.40.10:FF:000362">
    <property type="entry name" value="E3 ubiquitin-protein ligase TRIM56"/>
    <property type="match status" value="1"/>
</dbReference>
<reference evidence="9" key="1">
    <citation type="journal article" date="2008" name="Nature">
        <title>The amphioxus genome and the evolution of the chordate karyotype.</title>
        <authorList>
            <consortium name="US DOE Joint Genome Institute (JGI-PGF)"/>
            <person name="Putnam N.H."/>
            <person name="Butts T."/>
            <person name="Ferrier D.E.K."/>
            <person name="Furlong R.F."/>
            <person name="Hellsten U."/>
            <person name="Kawashima T."/>
            <person name="Robinson-Rechavi M."/>
            <person name="Shoguchi E."/>
            <person name="Terry A."/>
            <person name="Yu J.-K."/>
            <person name="Benito-Gutierrez E.L."/>
            <person name="Dubchak I."/>
            <person name="Garcia-Fernandez J."/>
            <person name="Gibson-Brown J.J."/>
            <person name="Grigoriev I.V."/>
            <person name="Horton A.C."/>
            <person name="de Jong P.J."/>
            <person name="Jurka J."/>
            <person name="Kapitonov V.V."/>
            <person name="Kohara Y."/>
            <person name="Kuroki Y."/>
            <person name="Lindquist E."/>
            <person name="Lucas S."/>
            <person name="Osoegawa K."/>
            <person name="Pennacchio L.A."/>
            <person name="Salamov A.A."/>
            <person name="Satou Y."/>
            <person name="Sauka-Spengler T."/>
            <person name="Schmutz J."/>
            <person name="Shin-I T."/>
            <person name="Toyoda A."/>
            <person name="Bronner-Fraser M."/>
            <person name="Fujiyama A."/>
            <person name="Holland L.Z."/>
            <person name="Holland P.W.H."/>
            <person name="Satoh N."/>
            <person name="Rokhsar D.S."/>
        </authorList>
    </citation>
    <scope>NUCLEOTIDE SEQUENCE [LARGE SCALE GENOMIC DNA]</scope>
    <source>
        <strain evidence="9">S238N-H82</strain>
        <tissue evidence="9">Testes</tissue>
    </source>
</reference>
<dbReference type="Pfam" id="PF00643">
    <property type="entry name" value="zf-B_box"/>
    <property type="match status" value="2"/>
</dbReference>
<dbReference type="Gene3D" id="4.10.830.40">
    <property type="match status" value="1"/>
</dbReference>
<evidence type="ECO:0000259" key="8">
    <source>
        <dbReference type="PROSITE" id="PS50119"/>
    </source>
</evidence>
<evidence type="ECO:0000259" key="7">
    <source>
        <dbReference type="PROSITE" id="PS50089"/>
    </source>
</evidence>
<feature type="compositionally biased region" description="Basic and acidic residues" evidence="6">
    <location>
        <begin position="480"/>
        <end position="490"/>
    </location>
</feature>
<dbReference type="FunFam" id="4.10.830.40:FF:000011">
    <property type="match status" value="1"/>
</dbReference>
<keyword evidence="5" id="KW-0175">Coiled coil</keyword>
<dbReference type="PROSITE" id="PS00518">
    <property type="entry name" value="ZF_RING_1"/>
    <property type="match status" value="1"/>
</dbReference>
<name>C3YX29_BRAFL</name>
<dbReference type="CDD" id="cd19757">
    <property type="entry name" value="Bbox1"/>
    <property type="match status" value="1"/>
</dbReference>
<dbReference type="PROSITE" id="PS50119">
    <property type="entry name" value="ZF_BBOX"/>
    <property type="match status" value="2"/>
</dbReference>
<feature type="compositionally biased region" description="Gly residues" evidence="6">
    <location>
        <begin position="500"/>
        <end position="512"/>
    </location>
</feature>
<dbReference type="AlphaFoldDB" id="C3YX29"/>
<dbReference type="InterPro" id="IPR000315">
    <property type="entry name" value="Znf_B-box"/>
</dbReference>
<evidence type="ECO:0000256" key="5">
    <source>
        <dbReference type="SAM" id="Coils"/>
    </source>
</evidence>
<dbReference type="InterPro" id="IPR027370">
    <property type="entry name" value="Znf-RING_euk"/>
</dbReference>
<keyword evidence="2 4" id="KW-0863">Zinc-finger</keyword>
<dbReference type="SMART" id="SM00336">
    <property type="entry name" value="BBOX"/>
    <property type="match status" value="2"/>
</dbReference>
<evidence type="ECO:0000256" key="1">
    <source>
        <dbReference type="ARBA" id="ARBA00022723"/>
    </source>
</evidence>
<feature type="domain" description="RING-type" evidence="7">
    <location>
        <begin position="20"/>
        <end position="63"/>
    </location>
</feature>
<dbReference type="InterPro" id="IPR047153">
    <property type="entry name" value="TRIM45/56/19-like"/>
</dbReference>
<organism>
    <name type="scientific">Branchiostoma floridae</name>
    <name type="common">Florida lancelet</name>
    <name type="synonym">Amphioxus</name>
    <dbReference type="NCBI Taxonomy" id="7739"/>
    <lineage>
        <taxon>Eukaryota</taxon>
        <taxon>Metazoa</taxon>
        <taxon>Chordata</taxon>
        <taxon>Cephalochordata</taxon>
        <taxon>Leptocardii</taxon>
        <taxon>Amphioxiformes</taxon>
        <taxon>Branchiostomatidae</taxon>
        <taxon>Branchiostoma</taxon>
    </lineage>
</organism>
<dbReference type="GO" id="GO:0008270">
    <property type="term" value="F:zinc ion binding"/>
    <property type="evidence" value="ECO:0007669"/>
    <property type="project" value="UniProtKB-KW"/>
</dbReference>
<dbReference type="Pfam" id="PF13445">
    <property type="entry name" value="zf-RING_UBOX"/>
    <property type="match status" value="1"/>
</dbReference>
<evidence type="ECO:0000256" key="2">
    <source>
        <dbReference type="ARBA" id="ARBA00022771"/>
    </source>
</evidence>
<feature type="domain" description="B box-type" evidence="8">
    <location>
        <begin position="162"/>
        <end position="203"/>
    </location>
</feature>
<dbReference type="SUPFAM" id="SSF57845">
    <property type="entry name" value="B-box zinc-binding domain"/>
    <property type="match status" value="1"/>
</dbReference>
<dbReference type="eggNOG" id="KOG2177">
    <property type="taxonomic scope" value="Eukaryota"/>
</dbReference>
<dbReference type="PANTHER" id="PTHR25462:SF229">
    <property type="entry name" value="TRANSCRIPTION INTERMEDIARY FACTOR 1-BETA"/>
    <property type="match status" value="1"/>
</dbReference>
<dbReference type="PROSITE" id="PS50089">
    <property type="entry name" value="ZF_RING_2"/>
    <property type="match status" value="1"/>
</dbReference>
<evidence type="ECO:0000313" key="9">
    <source>
        <dbReference type="EMBL" id="EEN55047.1"/>
    </source>
</evidence>
<dbReference type="EMBL" id="GG666562">
    <property type="protein sequence ID" value="EEN55047.1"/>
    <property type="molecule type" value="Genomic_DNA"/>
</dbReference>
<protein>
    <submittedName>
        <fullName evidence="9">Uncharacterized protein</fullName>
    </submittedName>
</protein>